<dbReference type="GO" id="GO:0016740">
    <property type="term" value="F:transferase activity"/>
    <property type="evidence" value="ECO:0007669"/>
    <property type="project" value="InterPro"/>
</dbReference>
<feature type="domain" description="Malonyl-CoA:ACP transacylase (MAT)" evidence="1">
    <location>
        <begin position="109"/>
        <end position="415"/>
    </location>
</feature>
<dbReference type="InterPro" id="IPR014043">
    <property type="entry name" value="Acyl_transferase_dom"/>
</dbReference>
<dbReference type="SUPFAM" id="SSF52151">
    <property type="entry name" value="FabD/lysophospholipase-like"/>
    <property type="match status" value="1"/>
</dbReference>
<evidence type="ECO:0000313" key="2">
    <source>
        <dbReference type="EMBL" id="CAH3973669.1"/>
    </source>
</evidence>
<keyword evidence="3" id="KW-1185">Reference proteome</keyword>
<dbReference type="Pfam" id="PF00698">
    <property type="entry name" value="Acyl_transf_1"/>
    <property type="match status" value="1"/>
</dbReference>
<dbReference type="InterPro" id="IPR016035">
    <property type="entry name" value="Acyl_Trfase/lysoPLipase"/>
</dbReference>
<dbReference type="EMBL" id="CALOZG010000002">
    <property type="protein sequence ID" value="CAH3973669.1"/>
    <property type="molecule type" value="Genomic_DNA"/>
</dbReference>
<dbReference type="Proteomes" id="UP001152562">
    <property type="component" value="Unassembled WGS sequence"/>
</dbReference>
<dbReference type="SUPFAM" id="SSF55048">
    <property type="entry name" value="Probable ACP-binding domain of malonyl-CoA ACP transacylase"/>
    <property type="match status" value="1"/>
</dbReference>
<name>A0A9P0T5E3_PIEBR</name>
<dbReference type="InterPro" id="IPR001227">
    <property type="entry name" value="Ac_transferase_dom_sf"/>
</dbReference>
<organism evidence="2 3">
    <name type="scientific">Pieris brassicae</name>
    <name type="common">White butterfly</name>
    <name type="synonym">Large white butterfly</name>
    <dbReference type="NCBI Taxonomy" id="7116"/>
    <lineage>
        <taxon>Eukaryota</taxon>
        <taxon>Metazoa</taxon>
        <taxon>Ecdysozoa</taxon>
        <taxon>Arthropoda</taxon>
        <taxon>Hexapoda</taxon>
        <taxon>Insecta</taxon>
        <taxon>Pterygota</taxon>
        <taxon>Neoptera</taxon>
        <taxon>Endopterygota</taxon>
        <taxon>Lepidoptera</taxon>
        <taxon>Glossata</taxon>
        <taxon>Ditrysia</taxon>
        <taxon>Papilionoidea</taxon>
        <taxon>Pieridae</taxon>
        <taxon>Pierinae</taxon>
        <taxon>Pieris</taxon>
    </lineage>
</organism>
<dbReference type="AlphaFoldDB" id="A0A9P0T5E3"/>
<sequence>MDMRRSVFSVLLAQIYQSKIHSRVIGIMMPFHCALRAVRSGARRYVSAGRGTNQPESPLRRLVRDASAFGETNARDGDLAWATQPYAVSDPLRPPAPEAADPRDSTILLFPGQGSQYVGMGKCLDTIPTAMELYELASSIVGWDVLRVCREGPEEELARRCQTAVLVTSLAAIELARETRRGALERVRAVAGFSLGEVAAFVFAGVLPLEQALRLTELRAEAMAAAARERAGGMLTLWLAPDARLPALLRSARDRAVSPALPDPVCQVANFLYPGCKVIAGDEQALRWVEREGRAWGVRRSARVGVAGAFHTPLMARAEAVVRSALEHCTVGAPRVTVVSGVDGKAVSGGAAARRRLERFTAAPVRWEQTLHALYARPPDTPQPLTLALGPGRALRATLKQVNARAWDASVHVDV</sequence>
<evidence type="ECO:0000313" key="3">
    <source>
        <dbReference type="Proteomes" id="UP001152562"/>
    </source>
</evidence>
<dbReference type="Gene3D" id="3.30.70.250">
    <property type="entry name" value="Malonyl-CoA ACP transacylase, ACP-binding"/>
    <property type="match status" value="1"/>
</dbReference>
<protein>
    <recommendedName>
        <fullName evidence="1">Malonyl-CoA:ACP transacylase (MAT) domain-containing protein</fullName>
    </recommendedName>
</protein>
<accession>A0A9P0T5E3</accession>
<dbReference type="SMART" id="SM00827">
    <property type="entry name" value="PKS_AT"/>
    <property type="match status" value="1"/>
</dbReference>
<dbReference type="PANTHER" id="PTHR47170:SF2">
    <property type="entry name" value="MALONYL-COA:ACP TRANSACYLASE (MAT) DOMAIN-CONTAINING PROTEIN"/>
    <property type="match status" value="1"/>
</dbReference>
<dbReference type="Gene3D" id="3.40.366.10">
    <property type="entry name" value="Malonyl-Coenzyme A Acyl Carrier Protein, domain 2"/>
    <property type="match status" value="1"/>
</dbReference>
<dbReference type="InterPro" id="IPR016036">
    <property type="entry name" value="Malonyl_transacylase_ACP-bd"/>
</dbReference>
<dbReference type="PANTHER" id="PTHR47170">
    <property type="entry name" value="MALONYL-COA ACP TRANSACYLASE, ACP-BINDING"/>
    <property type="match status" value="1"/>
</dbReference>
<comment type="caution">
    <text evidence="2">The sequence shown here is derived from an EMBL/GenBank/DDBJ whole genome shotgun (WGS) entry which is preliminary data.</text>
</comment>
<evidence type="ECO:0000259" key="1">
    <source>
        <dbReference type="SMART" id="SM00827"/>
    </source>
</evidence>
<gene>
    <name evidence="2" type="ORF">PIBRA_LOCUS1788</name>
</gene>
<proteinExistence type="predicted"/>
<dbReference type="InterPro" id="IPR052760">
    <property type="entry name" value="Mitochondrial_malonyltrans"/>
</dbReference>
<reference evidence="2" key="1">
    <citation type="submission" date="2022-05" db="EMBL/GenBank/DDBJ databases">
        <authorList>
            <person name="Okamura Y."/>
        </authorList>
    </citation>
    <scope>NUCLEOTIDE SEQUENCE</scope>
</reference>